<dbReference type="Gene3D" id="1.10.530.10">
    <property type="match status" value="1"/>
</dbReference>
<dbReference type="InterPro" id="IPR023346">
    <property type="entry name" value="Lysozyme-like_dom_sf"/>
</dbReference>
<organism evidence="4 5">
    <name type="scientific">Oxynema aestuarii AP17</name>
    <dbReference type="NCBI Taxonomy" id="2064643"/>
    <lineage>
        <taxon>Bacteria</taxon>
        <taxon>Bacillati</taxon>
        <taxon>Cyanobacteriota</taxon>
        <taxon>Cyanophyceae</taxon>
        <taxon>Oscillatoriophycideae</taxon>
        <taxon>Oscillatoriales</taxon>
        <taxon>Oscillatoriaceae</taxon>
        <taxon>Oxynema</taxon>
        <taxon>Oxynema aestuarii</taxon>
    </lineage>
</organism>
<evidence type="ECO:0000313" key="5">
    <source>
        <dbReference type="Proteomes" id="UP000500857"/>
    </source>
</evidence>
<dbReference type="InterPro" id="IPR000189">
    <property type="entry name" value="Transglyc_AS"/>
</dbReference>
<dbReference type="GO" id="GO:0004553">
    <property type="term" value="F:hydrolase activity, hydrolyzing O-glycosyl compounds"/>
    <property type="evidence" value="ECO:0007669"/>
    <property type="project" value="InterPro"/>
</dbReference>
<protein>
    <submittedName>
        <fullName evidence="4">Transglycosylase SLT domain-containing protein</fullName>
    </submittedName>
</protein>
<dbReference type="GO" id="GO:0008933">
    <property type="term" value="F:peptidoglycan lytic transglycosylase activity"/>
    <property type="evidence" value="ECO:0007669"/>
    <property type="project" value="InterPro"/>
</dbReference>
<dbReference type="GO" id="GO:0016020">
    <property type="term" value="C:membrane"/>
    <property type="evidence" value="ECO:0007669"/>
    <property type="project" value="InterPro"/>
</dbReference>
<dbReference type="Proteomes" id="UP000500857">
    <property type="component" value="Chromosome"/>
</dbReference>
<name>A0A6H1TWJ1_9CYAN</name>
<dbReference type="CDD" id="cd13401">
    <property type="entry name" value="Slt70-like"/>
    <property type="match status" value="1"/>
</dbReference>
<dbReference type="InterPro" id="IPR008939">
    <property type="entry name" value="Lytic_TGlycosylase_superhlx_U"/>
</dbReference>
<evidence type="ECO:0000259" key="3">
    <source>
        <dbReference type="Pfam" id="PF01464"/>
    </source>
</evidence>
<dbReference type="PROSITE" id="PS00922">
    <property type="entry name" value="TRANSGLYCOSYLASE"/>
    <property type="match status" value="1"/>
</dbReference>
<reference evidence="4 5" key="1">
    <citation type="submission" date="2020-04" db="EMBL/GenBank/DDBJ databases">
        <authorList>
            <person name="Basu S."/>
            <person name="Maruthanayagam V."/>
            <person name="Chakraborty S."/>
            <person name="Pramanik A."/>
            <person name="Mukherjee J."/>
            <person name="Brink B."/>
        </authorList>
    </citation>
    <scope>NUCLEOTIDE SEQUENCE [LARGE SCALE GENOMIC DNA]</scope>
    <source>
        <strain evidence="4 5">AP17</strain>
    </source>
</reference>
<dbReference type="InterPro" id="IPR008258">
    <property type="entry name" value="Transglycosylase_SLT_dom_1"/>
</dbReference>
<dbReference type="Pfam" id="PF13174">
    <property type="entry name" value="TPR_6"/>
    <property type="match status" value="3"/>
</dbReference>
<comment type="similarity">
    <text evidence="1">Belongs to the transglycosylase Slt family.</text>
</comment>
<dbReference type="GO" id="GO:0042597">
    <property type="term" value="C:periplasmic space"/>
    <property type="evidence" value="ECO:0007669"/>
    <property type="project" value="InterPro"/>
</dbReference>
<dbReference type="SUPFAM" id="SSF48435">
    <property type="entry name" value="Bacterial muramidases"/>
    <property type="match status" value="1"/>
</dbReference>
<evidence type="ECO:0000256" key="1">
    <source>
        <dbReference type="ARBA" id="ARBA00007734"/>
    </source>
</evidence>
<dbReference type="GO" id="GO:0000270">
    <property type="term" value="P:peptidoglycan metabolic process"/>
    <property type="evidence" value="ECO:0007669"/>
    <property type="project" value="InterPro"/>
</dbReference>
<dbReference type="Pfam" id="PF01464">
    <property type="entry name" value="SLT"/>
    <property type="match status" value="1"/>
</dbReference>
<dbReference type="EMBL" id="CP051167">
    <property type="protein sequence ID" value="QIZ70962.1"/>
    <property type="molecule type" value="Genomic_DNA"/>
</dbReference>
<keyword evidence="5" id="KW-1185">Reference proteome</keyword>
<evidence type="ECO:0000256" key="2">
    <source>
        <dbReference type="ARBA" id="ARBA00022729"/>
    </source>
</evidence>
<feature type="domain" description="Transglycosylase SLT" evidence="3">
    <location>
        <begin position="563"/>
        <end position="673"/>
    </location>
</feature>
<evidence type="ECO:0000313" key="4">
    <source>
        <dbReference type="EMBL" id="QIZ70962.1"/>
    </source>
</evidence>
<dbReference type="Gene3D" id="1.25.40.10">
    <property type="entry name" value="Tetratricopeptide repeat domain"/>
    <property type="match status" value="3"/>
</dbReference>
<dbReference type="AlphaFoldDB" id="A0A6H1TWJ1"/>
<dbReference type="KEGG" id="oxy:HCG48_10490"/>
<proteinExistence type="inferred from homology"/>
<keyword evidence="2" id="KW-0732">Signal</keyword>
<dbReference type="RefSeq" id="WP_168569117.1">
    <property type="nucleotide sequence ID" value="NZ_CP051167.1"/>
</dbReference>
<gene>
    <name evidence="4" type="ORF">HCG48_10490</name>
</gene>
<sequence length="715" mass="81547">MLENRRTQVSIALGLSLCALLVGATVPVSQLSLFDRGDRSLLLQSEEDADSAVLALALLDPDARADELAILTEGGEKRDRLRARYLLAVDRLSRGQADGAIETLDGLEKDYDLLAPYILLQRAKAYETQGNTAKATETWQKLAQSYSDSPVIAEAYYTLGKNDPSYWDRAIAEFPAHPRTVEIARIRLKQNPTDRDLLLLVARHGIYLQDYGSYLERLVQNHGSQLTPEQWEAIAFGYWEKQDYGNGAKAYAKAPRTAENAYRAARGLQIDGKRQEAREAYRQLIAEFPDAEQSATGLLRLASLLDPKEAIPYLDRAIANFPDRAGDALFERSRLLDSLGSNTSAQQARQSVLTQYSNSDAAAKIRWNFAQERAAAGDYQQAWQWGQELGNENPDHELAPQAGFWVGKWARRLGRQEEARQAFEHVLKQYPQSYYAWRSALYLGWNVGDFTTVRPLTPQVVRQTERVVLPAGSDVLKELYKLGRDREAWNLWQVEFTNRPSPSVAEQFTDGVIRLGVGDNLDALFMVSSLAWRDRPEEREQYKILKQQPHYWEALYPFPFLDPILEWSRERQLNPLLVTALIRQESRFMPKIRSVVDATGLMQVMPETGEWIAQKINLKDYDLEKPEDNIKLGTWFLAYTHEEYNDNSLLAVASYNAGPGAVAGWLDRFGFGDPDEFVEKIPYPETRGYVEHVFENYWNYLRLYNPQIAEKMKQL</sequence>
<dbReference type="PANTHER" id="PTHR37423">
    <property type="entry name" value="SOLUBLE LYTIC MUREIN TRANSGLYCOSYLASE-RELATED"/>
    <property type="match status" value="1"/>
</dbReference>
<accession>A0A6H1TWJ1</accession>
<dbReference type="InterPro" id="IPR011990">
    <property type="entry name" value="TPR-like_helical_dom_sf"/>
</dbReference>
<dbReference type="SUPFAM" id="SSF53955">
    <property type="entry name" value="Lysozyme-like"/>
    <property type="match status" value="1"/>
</dbReference>
<dbReference type="PANTHER" id="PTHR37423:SF5">
    <property type="entry name" value="SOLUBLE LYTIC MUREIN TRANSGLYCOSYLASE"/>
    <property type="match status" value="1"/>
</dbReference>
<dbReference type="InterPro" id="IPR019734">
    <property type="entry name" value="TPR_rpt"/>
</dbReference>